<evidence type="ECO:0000256" key="10">
    <source>
        <dbReference type="SAM" id="SignalP"/>
    </source>
</evidence>
<dbReference type="InParanoid" id="G1SCQ2"/>
<reference evidence="11 12" key="1">
    <citation type="journal article" date="2011" name="Nature">
        <title>A high-resolution map of human evolutionary constraint using 29 mammals.</title>
        <authorList>
            <person name="Lindblad-Toh K."/>
            <person name="Garber M."/>
            <person name="Zuk O."/>
            <person name="Lin M.F."/>
            <person name="Parker B.J."/>
            <person name="Washietl S."/>
            <person name="Kheradpour P."/>
            <person name="Ernst J."/>
            <person name="Jordan G."/>
            <person name="Mauceli E."/>
            <person name="Ward L.D."/>
            <person name="Lowe C.B."/>
            <person name="Holloway A.K."/>
            <person name="Clamp M."/>
            <person name="Gnerre S."/>
            <person name="Alfoldi J."/>
            <person name="Beal K."/>
            <person name="Chang J."/>
            <person name="Clawson H."/>
            <person name="Cuff J."/>
            <person name="Di Palma F."/>
            <person name="Fitzgerald S."/>
            <person name="Flicek P."/>
            <person name="Guttman M."/>
            <person name="Hubisz M.J."/>
            <person name="Jaffe D.B."/>
            <person name="Jungreis I."/>
            <person name="Kent W.J."/>
            <person name="Kostka D."/>
            <person name="Lara M."/>
            <person name="Martins A.L."/>
            <person name="Massingham T."/>
            <person name="Moltke I."/>
            <person name="Raney B.J."/>
            <person name="Rasmussen M.D."/>
            <person name="Robinson J."/>
            <person name="Stark A."/>
            <person name="Vilella A.J."/>
            <person name="Wen J."/>
            <person name="Xie X."/>
            <person name="Zody M.C."/>
            <person name="Baldwin J."/>
            <person name="Bloom T."/>
            <person name="Chin C.W."/>
            <person name="Heiman D."/>
            <person name="Nicol R."/>
            <person name="Nusbaum C."/>
            <person name="Young S."/>
            <person name="Wilkinson J."/>
            <person name="Worley K.C."/>
            <person name="Kovar C.L."/>
            <person name="Muzny D.M."/>
            <person name="Gibbs R.A."/>
            <person name="Cree A."/>
            <person name="Dihn H.H."/>
            <person name="Fowler G."/>
            <person name="Jhangiani S."/>
            <person name="Joshi V."/>
            <person name="Lee S."/>
            <person name="Lewis L.R."/>
            <person name="Nazareth L.V."/>
            <person name="Okwuonu G."/>
            <person name="Santibanez J."/>
            <person name="Warren W.C."/>
            <person name="Mardis E.R."/>
            <person name="Weinstock G.M."/>
            <person name="Wilson R.K."/>
            <person name="Delehaunty K."/>
            <person name="Dooling D."/>
            <person name="Fronik C."/>
            <person name="Fulton L."/>
            <person name="Fulton B."/>
            <person name="Graves T."/>
            <person name="Minx P."/>
            <person name="Sodergren E."/>
            <person name="Birney E."/>
            <person name="Margulies E.H."/>
            <person name="Herrero J."/>
            <person name="Green E.D."/>
            <person name="Haussler D."/>
            <person name="Siepel A."/>
            <person name="Goldman N."/>
            <person name="Pollard K.S."/>
            <person name="Pedersen J.S."/>
            <person name="Lander E.S."/>
            <person name="Kellis M."/>
        </authorList>
    </citation>
    <scope>NUCLEOTIDE SEQUENCE [LARGE SCALE GENOMIC DNA]</scope>
    <source>
        <strain evidence="11 12">Thorbecke inbred</strain>
    </source>
</reference>
<dbReference type="FunFam" id="1.20.1250.10:FF:000029">
    <property type="entry name" value="Interleukin-13"/>
    <property type="match status" value="1"/>
</dbReference>
<dbReference type="GO" id="GO:0005125">
    <property type="term" value="F:cytokine activity"/>
    <property type="evidence" value="ECO:0007669"/>
    <property type="project" value="UniProtKB-KW"/>
</dbReference>
<feature type="chain" id="PRO_5023936713" description="Interleukin-13" evidence="10">
    <location>
        <begin position="21"/>
        <end position="138"/>
    </location>
</feature>
<dbReference type="GO" id="GO:0009624">
    <property type="term" value="P:response to nematode"/>
    <property type="evidence" value="ECO:0007669"/>
    <property type="project" value="Ensembl"/>
</dbReference>
<dbReference type="Proteomes" id="UP000001811">
    <property type="component" value="Chromosome 3"/>
</dbReference>
<dbReference type="EMBL" id="AAGW02027911">
    <property type="status" value="NOT_ANNOTATED_CDS"/>
    <property type="molecule type" value="Genomic_DNA"/>
</dbReference>
<evidence type="ECO:0000256" key="9">
    <source>
        <dbReference type="ARBA" id="ARBA00023180"/>
    </source>
</evidence>
<comment type="subcellular location">
    <subcellularLocation>
        <location evidence="1">Secreted</location>
    </subcellularLocation>
</comment>
<keyword evidence="5" id="KW-0202">Cytokine</keyword>
<dbReference type="PANTHER" id="PTHR48486:SF1">
    <property type="entry name" value="INTERLEUKIN-13"/>
    <property type="match status" value="1"/>
</dbReference>
<dbReference type="GO" id="GO:0007179">
    <property type="term" value="P:transforming growth factor beta receptor signaling pathway"/>
    <property type="evidence" value="ECO:0007669"/>
    <property type="project" value="Ensembl"/>
</dbReference>
<keyword evidence="8" id="KW-1015">Disulfide bond</keyword>
<dbReference type="InterPro" id="IPR001325">
    <property type="entry name" value="IL-4/IL-13"/>
</dbReference>
<keyword evidence="7 10" id="KW-0732">Signal</keyword>
<sequence>MALWWAVAIAVTCLGSLVSPGPVPPPTSLKELIEELVNITHNQKAPLCNGTMVWSVNLTGSVYCAALESLVNVSGCNAIQRTQRMLSGLCTDKAVAKQVTSVQARDTKIELLQFLKELRRHLQMLYRLGKFRSAGRPP</sequence>
<comment type="subunit">
    <text evidence="3">Interacts with IL13RA2.</text>
</comment>
<evidence type="ECO:0000256" key="1">
    <source>
        <dbReference type="ARBA" id="ARBA00004613"/>
    </source>
</evidence>
<dbReference type="Pfam" id="PF03487">
    <property type="entry name" value="IL13"/>
    <property type="match status" value="1"/>
</dbReference>
<reference evidence="11" key="2">
    <citation type="submission" date="2025-08" db="UniProtKB">
        <authorList>
            <consortium name="Ensembl"/>
        </authorList>
    </citation>
    <scope>IDENTIFICATION</scope>
    <source>
        <strain evidence="11">Thorbecke</strain>
    </source>
</reference>
<evidence type="ECO:0000313" key="12">
    <source>
        <dbReference type="Proteomes" id="UP000001811"/>
    </source>
</evidence>
<dbReference type="GO" id="GO:0006954">
    <property type="term" value="P:inflammatory response"/>
    <property type="evidence" value="ECO:0007669"/>
    <property type="project" value="Ensembl"/>
</dbReference>
<dbReference type="SMART" id="SM00190">
    <property type="entry name" value="IL4_13"/>
    <property type="match status" value="1"/>
</dbReference>
<accession>G1SCQ2</accession>
<dbReference type="GO" id="GO:0050728">
    <property type="term" value="P:negative regulation of inflammatory response"/>
    <property type="evidence" value="ECO:0007669"/>
    <property type="project" value="Ensembl"/>
</dbReference>
<dbReference type="AlphaFoldDB" id="G1SCQ2"/>
<evidence type="ECO:0000256" key="6">
    <source>
        <dbReference type="ARBA" id="ARBA00022525"/>
    </source>
</evidence>
<name>G1SCQ2_RABIT</name>
<feature type="signal peptide" evidence="10">
    <location>
        <begin position="1"/>
        <end position="20"/>
    </location>
</feature>
<dbReference type="GO" id="GO:0010269">
    <property type="term" value="P:response to selenium ion"/>
    <property type="evidence" value="ECO:0007669"/>
    <property type="project" value="Ensembl"/>
</dbReference>
<dbReference type="HOGENOM" id="CLU_158063_0_0_1"/>
<dbReference type="Ensembl" id="ENSOCUT00000000154.3">
    <property type="protein sequence ID" value="ENSOCUP00000000136.3"/>
    <property type="gene ID" value="ENSOCUG00000000154.3"/>
</dbReference>
<dbReference type="GO" id="GO:0035772">
    <property type="term" value="P:interleukin-13-mediated signaling pathway"/>
    <property type="evidence" value="ECO:0007669"/>
    <property type="project" value="Ensembl"/>
</dbReference>
<dbReference type="PRINTS" id="PR01929">
    <property type="entry name" value="INTRLEUKIN13"/>
</dbReference>
<dbReference type="GO" id="GO:0009897">
    <property type="term" value="C:external side of plasma membrane"/>
    <property type="evidence" value="ECO:0007669"/>
    <property type="project" value="Ensembl"/>
</dbReference>
<evidence type="ECO:0000256" key="3">
    <source>
        <dbReference type="ARBA" id="ARBA00011337"/>
    </source>
</evidence>
<dbReference type="GO" id="GO:1903660">
    <property type="term" value="P:negative regulation of complement-dependent cytotoxicity"/>
    <property type="evidence" value="ECO:0007669"/>
    <property type="project" value="Ensembl"/>
</dbReference>
<dbReference type="PANTHER" id="PTHR48486">
    <property type="entry name" value="INTERLEUKIN-13"/>
    <property type="match status" value="1"/>
</dbReference>
<evidence type="ECO:0000256" key="7">
    <source>
        <dbReference type="ARBA" id="ARBA00022729"/>
    </source>
</evidence>
<dbReference type="GeneTree" id="ENSGT00390000003225"/>
<proteinExistence type="inferred from homology"/>
<dbReference type="GO" id="GO:0032733">
    <property type="term" value="P:positive regulation of interleukin-10 production"/>
    <property type="evidence" value="ECO:0007669"/>
    <property type="project" value="Ensembl"/>
</dbReference>
<dbReference type="GO" id="GO:0005737">
    <property type="term" value="C:cytoplasm"/>
    <property type="evidence" value="ECO:0007669"/>
    <property type="project" value="Ensembl"/>
</dbReference>
<dbReference type="GO" id="GO:0043032">
    <property type="term" value="P:positive regulation of macrophage activation"/>
    <property type="evidence" value="ECO:0007669"/>
    <property type="project" value="Ensembl"/>
</dbReference>
<dbReference type="GO" id="GO:0032905">
    <property type="term" value="P:transforming growth factor beta1 production"/>
    <property type="evidence" value="ECO:0007669"/>
    <property type="project" value="Ensembl"/>
</dbReference>
<dbReference type="InterPro" id="IPR009079">
    <property type="entry name" value="4_helix_cytokine-like_core"/>
</dbReference>
<dbReference type="PaxDb" id="9986-ENSOCUP00000000136"/>
<dbReference type="STRING" id="9986.ENSOCUP00000000136"/>
<gene>
    <name evidence="11" type="primary">IL13</name>
</gene>
<evidence type="ECO:0000256" key="4">
    <source>
        <dbReference type="ARBA" id="ARBA00016752"/>
    </source>
</evidence>
<organism evidence="11 12">
    <name type="scientific">Oryctolagus cuniculus</name>
    <name type="common">Rabbit</name>
    <dbReference type="NCBI Taxonomy" id="9986"/>
    <lineage>
        <taxon>Eukaryota</taxon>
        <taxon>Metazoa</taxon>
        <taxon>Chordata</taxon>
        <taxon>Craniata</taxon>
        <taxon>Vertebrata</taxon>
        <taxon>Euteleostomi</taxon>
        <taxon>Mammalia</taxon>
        <taxon>Eutheria</taxon>
        <taxon>Euarchontoglires</taxon>
        <taxon>Glires</taxon>
        <taxon>Lagomorpha</taxon>
        <taxon>Leporidae</taxon>
        <taxon>Oryctolagus</taxon>
    </lineage>
</organism>
<dbReference type="GO" id="GO:0002639">
    <property type="term" value="P:positive regulation of immunoglobulin production"/>
    <property type="evidence" value="ECO:0007669"/>
    <property type="project" value="Ensembl"/>
</dbReference>
<dbReference type="Bgee" id="ENSOCUG00000000154">
    <property type="expression patterns" value="Expressed in zone of skin and 4 other cell types or tissues"/>
</dbReference>
<reference evidence="11" key="3">
    <citation type="submission" date="2025-09" db="UniProtKB">
        <authorList>
            <consortium name="Ensembl"/>
        </authorList>
    </citation>
    <scope>IDENTIFICATION</scope>
    <source>
        <strain evidence="11">Thorbecke</strain>
    </source>
</reference>
<comment type="similarity">
    <text evidence="2">Belongs to the IL-4/IL-13 family.</text>
</comment>
<dbReference type="GO" id="GO:0042116">
    <property type="term" value="P:macrophage activation"/>
    <property type="evidence" value="ECO:0007669"/>
    <property type="project" value="Ensembl"/>
</dbReference>
<dbReference type="GO" id="GO:0120162">
    <property type="term" value="P:positive regulation of cold-induced thermogenesis"/>
    <property type="evidence" value="ECO:0007669"/>
    <property type="project" value="Ensembl"/>
</dbReference>
<keyword evidence="9" id="KW-0325">Glycoprotein</keyword>
<dbReference type="InterPro" id="IPR020470">
    <property type="entry name" value="IL-13"/>
</dbReference>
<dbReference type="Gene3D" id="1.20.1250.10">
    <property type="match status" value="1"/>
</dbReference>
<dbReference type="SMR" id="G1SCQ2"/>
<dbReference type="GO" id="GO:0045944">
    <property type="term" value="P:positive regulation of transcription by RNA polymerase II"/>
    <property type="evidence" value="ECO:0007669"/>
    <property type="project" value="Ensembl"/>
</dbReference>
<keyword evidence="6" id="KW-0964">Secreted</keyword>
<dbReference type="PROSITE" id="PS00838">
    <property type="entry name" value="INTERLEUKIN_4_13"/>
    <property type="match status" value="1"/>
</dbReference>
<keyword evidence="12" id="KW-1185">Reference proteome</keyword>
<evidence type="ECO:0000256" key="5">
    <source>
        <dbReference type="ARBA" id="ARBA00022514"/>
    </source>
</evidence>
<evidence type="ECO:0000256" key="8">
    <source>
        <dbReference type="ARBA" id="ARBA00023157"/>
    </source>
</evidence>
<dbReference type="GO" id="GO:0043306">
    <property type="term" value="P:positive regulation of mast cell degranulation"/>
    <property type="evidence" value="ECO:0007669"/>
    <property type="project" value="Ensembl"/>
</dbReference>
<dbReference type="eggNOG" id="ENOG502SZKX">
    <property type="taxonomic scope" value="Eukaryota"/>
</dbReference>
<dbReference type="SUPFAM" id="SSF47266">
    <property type="entry name" value="4-helical cytokines"/>
    <property type="match status" value="1"/>
</dbReference>
<dbReference type="GO" id="GO:2000352">
    <property type="term" value="P:negative regulation of endothelial cell apoptotic process"/>
    <property type="evidence" value="ECO:0007669"/>
    <property type="project" value="Ensembl"/>
</dbReference>
<dbReference type="FunCoup" id="G1SCQ2">
    <property type="interactions" value="32"/>
</dbReference>
<dbReference type="InterPro" id="IPR018096">
    <property type="entry name" value="IL-4/IL-13_CS"/>
</dbReference>
<protein>
    <recommendedName>
        <fullName evidence="4">Interleukin-13</fullName>
    </recommendedName>
</protein>
<dbReference type="GO" id="GO:0005615">
    <property type="term" value="C:extracellular space"/>
    <property type="evidence" value="ECO:0007669"/>
    <property type="project" value="UniProtKB-KW"/>
</dbReference>
<evidence type="ECO:0000313" key="11">
    <source>
        <dbReference type="Ensembl" id="ENSOCUP00000000136.3"/>
    </source>
</evidence>
<evidence type="ECO:0000256" key="2">
    <source>
        <dbReference type="ARBA" id="ARBA00009855"/>
    </source>
</evidence>
<dbReference type="GO" id="GO:0005126">
    <property type="term" value="F:cytokine receptor binding"/>
    <property type="evidence" value="ECO:0007669"/>
    <property type="project" value="InterPro"/>
</dbReference>
<dbReference type="GO" id="GO:0006955">
    <property type="term" value="P:immune response"/>
    <property type="evidence" value="ECO:0007669"/>
    <property type="project" value="InterPro"/>
</dbReference>